<dbReference type="EC" id="3.5.1.88" evidence="5"/>
<accession>E3FZR7</accession>
<dbReference type="OrthoDB" id="9804313at2"/>
<evidence type="ECO:0000256" key="5">
    <source>
        <dbReference type="HAMAP-Rule" id="MF_00163"/>
    </source>
</evidence>
<dbReference type="RefSeq" id="WP_013375051.1">
    <property type="nucleotide sequence ID" value="NC_014623.1"/>
</dbReference>
<dbReference type="NCBIfam" id="NF001159">
    <property type="entry name" value="PRK00150.1-3"/>
    <property type="match status" value="1"/>
</dbReference>
<organism evidence="6 7">
    <name type="scientific">Stigmatella aurantiaca (strain DW4/3-1)</name>
    <dbReference type="NCBI Taxonomy" id="378806"/>
    <lineage>
        <taxon>Bacteria</taxon>
        <taxon>Pseudomonadati</taxon>
        <taxon>Myxococcota</taxon>
        <taxon>Myxococcia</taxon>
        <taxon>Myxococcales</taxon>
        <taxon>Cystobacterineae</taxon>
        <taxon>Archangiaceae</taxon>
        <taxon>Stigmatella</taxon>
    </lineage>
</organism>
<comment type="function">
    <text evidence="5">Removes the formyl group from the N-terminal Met of newly synthesized proteins. Requires at least a dipeptide for an efficient rate of reaction. N-terminal L-methionine is a prerequisite for activity but the enzyme has broad specificity at other positions.</text>
</comment>
<dbReference type="Pfam" id="PF01327">
    <property type="entry name" value="Pep_deformylase"/>
    <property type="match status" value="1"/>
</dbReference>
<feature type="active site" evidence="5">
    <location>
        <position position="153"/>
    </location>
</feature>
<evidence type="ECO:0000256" key="3">
    <source>
        <dbReference type="ARBA" id="ARBA00022801"/>
    </source>
</evidence>
<reference evidence="6 7" key="1">
    <citation type="journal article" date="2011" name="Mol. Biol. Evol.">
        <title>Comparative genomic analysis of fruiting body formation in Myxococcales.</title>
        <authorList>
            <person name="Huntley S."/>
            <person name="Hamann N."/>
            <person name="Wegener-Feldbrugge S."/>
            <person name="Treuner-Lange A."/>
            <person name="Kube M."/>
            <person name="Reinhardt R."/>
            <person name="Klages S."/>
            <person name="Muller R."/>
            <person name="Ronning C.M."/>
            <person name="Nierman W.C."/>
            <person name="Sogaard-Andersen L."/>
        </authorList>
    </citation>
    <scope>NUCLEOTIDE SEQUENCE [LARGE SCALE GENOMIC DNA]</scope>
    <source>
        <strain evidence="6 7">DW4/3-1</strain>
    </source>
</reference>
<feature type="binding site" evidence="5">
    <location>
        <position position="152"/>
    </location>
    <ligand>
        <name>Fe cation</name>
        <dbReference type="ChEBI" id="CHEBI:24875"/>
    </ligand>
</feature>
<keyword evidence="3 5" id="KW-0378">Hydrolase</keyword>
<dbReference type="STRING" id="378806.STAUR_2128"/>
<dbReference type="eggNOG" id="COG0242">
    <property type="taxonomic scope" value="Bacteria"/>
</dbReference>
<gene>
    <name evidence="5" type="primary">def</name>
    <name evidence="6" type="ordered locus">STAUR_2128</name>
</gene>
<dbReference type="NCBIfam" id="TIGR00079">
    <property type="entry name" value="pept_deformyl"/>
    <property type="match status" value="1"/>
</dbReference>
<dbReference type="Gene3D" id="3.90.45.10">
    <property type="entry name" value="Peptide deformylase"/>
    <property type="match status" value="1"/>
</dbReference>
<dbReference type="PANTHER" id="PTHR10458">
    <property type="entry name" value="PEPTIDE DEFORMYLASE"/>
    <property type="match status" value="1"/>
</dbReference>
<dbReference type="HOGENOM" id="CLU_061901_5_2_7"/>
<proteinExistence type="inferred from homology"/>
<evidence type="ECO:0000313" key="7">
    <source>
        <dbReference type="Proteomes" id="UP000001351"/>
    </source>
</evidence>
<name>E3FZR7_STIAD</name>
<dbReference type="InterPro" id="IPR036821">
    <property type="entry name" value="Peptide_deformylase_sf"/>
</dbReference>
<protein>
    <recommendedName>
        <fullName evidence="5">Peptide deformylase</fullName>
        <shortName evidence="5">PDF</shortName>
        <ecNumber evidence="5">3.5.1.88</ecNumber>
    </recommendedName>
    <alternativeName>
        <fullName evidence="5">Polypeptide deformylase</fullName>
    </alternativeName>
</protein>
<dbReference type="GO" id="GO:0006412">
    <property type="term" value="P:translation"/>
    <property type="evidence" value="ECO:0007669"/>
    <property type="project" value="UniProtKB-UniRule"/>
</dbReference>
<comment type="cofactor">
    <cofactor evidence="5">
        <name>Fe(2+)</name>
        <dbReference type="ChEBI" id="CHEBI:29033"/>
    </cofactor>
    <text evidence="5">Binds 1 Fe(2+) ion.</text>
</comment>
<feature type="binding site" evidence="5">
    <location>
        <position position="110"/>
    </location>
    <ligand>
        <name>Fe cation</name>
        <dbReference type="ChEBI" id="CHEBI:24875"/>
    </ligand>
</feature>
<evidence type="ECO:0000256" key="2">
    <source>
        <dbReference type="ARBA" id="ARBA00022723"/>
    </source>
</evidence>
<keyword evidence="2 5" id="KW-0479">Metal-binding</keyword>
<evidence type="ECO:0000256" key="1">
    <source>
        <dbReference type="ARBA" id="ARBA00010759"/>
    </source>
</evidence>
<dbReference type="PIRSF" id="PIRSF004749">
    <property type="entry name" value="Pep_def"/>
    <property type="match status" value="1"/>
</dbReference>
<comment type="similarity">
    <text evidence="1 5">Belongs to the polypeptide deformylase family.</text>
</comment>
<dbReference type="InterPro" id="IPR023635">
    <property type="entry name" value="Peptide_deformylase"/>
</dbReference>
<dbReference type="CDD" id="cd00487">
    <property type="entry name" value="Pep_deformylase"/>
    <property type="match status" value="1"/>
</dbReference>
<keyword evidence="5" id="KW-0408">Iron</keyword>
<evidence type="ECO:0000313" key="6">
    <source>
        <dbReference type="EMBL" id="ADO69932.1"/>
    </source>
</evidence>
<evidence type="ECO:0000256" key="4">
    <source>
        <dbReference type="ARBA" id="ARBA00022917"/>
    </source>
</evidence>
<dbReference type="AlphaFoldDB" id="E3FZR7"/>
<keyword evidence="4 5" id="KW-0648">Protein biosynthesis</keyword>
<dbReference type="FunFam" id="3.90.45.10:FF:000003">
    <property type="entry name" value="Peptide deformylase"/>
    <property type="match status" value="1"/>
</dbReference>
<dbReference type="GO" id="GO:0046872">
    <property type="term" value="F:metal ion binding"/>
    <property type="evidence" value="ECO:0007669"/>
    <property type="project" value="UniProtKB-KW"/>
</dbReference>
<dbReference type="HAMAP" id="MF_00163">
    <property type="entry name" value="Pep_deformylase"/>
    <property type="match status" value="1"/>
</dbReference>
<dbReference type="GO" id="GO:0042586">
    <property type="term" value="F:peptide deformylase activity"/>
    <property type="evidence" value="ECO:0007669"/>
    <property type="project" value="UniProtKB-UniRule"/>
</dbReference>
<dbReference type="SUPFAM" id="SSF56420">
    <property type="entry name" value="Peptide deformylase"/>
    <property type="match status" value="1"/>
</dbReference>
<dbReference type="PANTHER" id="PTHR10458:SF2">
    <property type="entry name" value="PEPTIDE DEFORMYLASE, MITOCHONDRIAL"/>
    <property type="match status" value="1"/>
</dbReference>
<dbReference type="EMBL" id="CP002271">
    <property type="protein sequence ID" value="ADO69932.1"/>
    <property type="molecule type" value="Genomic_DNA"/>
</dbReference>
<dbReference type="Proteomes" id="UP000001351">
    <property type="component" value="Chromosome"/>
</dbReference>
<sequence>MVLKIVQAGEPVLRQRARELTPEEISSPEVKQLIQLMRDTMRDAPGVGLAAPQVGVGLRLVVVEDRAEYHVGIKPEDLSARERQPVDFHVLINPTLVVEDPALVEFHEGCLSVAGFSALVPRARGVRVEALDEHGAPVTLVAKGWYARILQHEFDHLEGRLYLDRMEPRSFSTAENHRRHWAGRSTAEVRGALGLPERPQ</sequence>
<dbReference type="PRINTS" id="PR01576">
    <property type="entry name" value="PDEFORMYLASE"/>
</dbReference>
<keyword evidence="7" id="KW-1185">Reference proteome</keyword>
<feature type="binding site" evidence="5">
    <location>
        <position position="156"/>
    </location>
    <ligand>
        <name>Fe cation</name>
        <dbReference type="ChEBI" id="CHEBI:24875"/>
    </ligand>
</feature>
<comment type="catalytic activity">
    <reaction evidence="5">
        <text>N-terminal N-formyl-L-methionyl-[peptide] + H2O = N-terminal L-methionyl-[peptide] + formate</text>
        <dbReference type="Rhea" id="RHEA:24420"/>
        <dbReference type="Rhea" id="RHEA-COMP:10639"/>
        <dbReference type="Rhea" id="RHEA-COMP:10640"/>
        <dbReference type="ChEBI" id="CHEBI:15377"/>
        <dbReference type="ChEBI" id="CHEBI:15740"/>
        <dbReference type="ChEBI" id="CHEBI:49298"/>
        <dbReference type="ChEBI" id="CHEBI:64731"/>
        <dbReference type="EC" id="3.5.1.88"/>
    </reaction>
</comment>
<dbReference type="KEGG" id="sur:STAUR_2128"/>